<comment type="cofactor">
    <cofactor evidence="1">
        <name>Mg(2+)</name>
        <dbReference type="ChEBI" id="CHEBI:18420"/>
    </cofactor>
</comment>
<accession>A0AAW8GA61</accession>
<proteinExistence type="predicted"/>
<reference evidence="7" key="1">
    <citation type="submission" date="2023-07" db="EMBL/GenBank/DDBJ databases">
        <title>Functional and genomic diversity of the sorghum phyllosphere microbiome.</title>
        <authorList>
            <person name="Shade A."/>
        </authorList>
    </citation>
    <scope>NUCLEOTIDE SEQUENCE</scope>
    <source>
        <strain evidence="7">SORGH_AS_0908</strain>
    </source>
</reference>
<feature type="binding site" evidence="4">
    <location>
        <position position="126"/>
    </location>
    <ligand>
        <name>substrate</name>
    </ligand>
</feature>
<keyword evidence="7" id="KW-0456">Lyase</keyword>
<dbReference type="Proteomes" id="UP001234354">
    <property type="component" value="Unassembled WGS sequence"/>
</dbReference>
<dbReference type="GO" id="GO:0047777">
    <property type="term" value="F:(S)-citramalyl-CoA lyase activity"/>
    <property type="evidence" value="ECO:0007669"/>
    <property type="project" value="UniProtKB-EC"/>
</dbReference>
<keyword evidence="2 5" id="KW-0479">Metal-binding</keyword>
<dbReference type="InterPro" id="IPR015813">
    <property type="entry name" value="Pyrv/PenolPyrv_kinase-like_dom"/>
</dbReference>
<gene>
    <name evidence="7" type="ORF">QE383_001391</name>
</gene>
<evidence type="ECO:0000256" key="5">
    <source>
        <dbReference type="PIRSR" id="PIRSR015582-2"/>
    </source>
</evidence>
<evidence type="ECO:0000256" key="2">
    <source>
        <dbReference type="ARBA" id="ARBA00022723"/>
    </source>
</evidence>
<dbReference type="GO" id="GO:0000287">
    <property type="term" value="F:magnesium ion binding"/>
    <property type="evidence" value="ECO:0007669"/>
    <property type="project" value="TreeGrafter"/>
</dbReference>
<dbReference type="PIRSF" id="PIRSF015582">
    <property type="entry name" value="Cit_lyase_B"/>
    <property type="match status" value="1"/>
</dbReference>
<dbReference type="GO" id="GO:0006107">
    <property type="term" value="P:oxaloacetate metabolic process"/>
    <property type="evidence" value="ECO:0007669"/>
    <property type="project" value="TreeGrafter"/>
</dbReference>
<evidence type="ECO:0000256" key="1">
    <source>
        <dbReference type="ARBA" id="ARBA00001946"/>
    </source>
</evidence>
<dbReference type="InterPro" id="IPR005000">
    <property type="entry name" value="Aldolase/citrate-lyase_domain"/>
</dbReference>
<protein>
    <submittedName>
        <fullName evidence="7">(S)-citramalyl-CoA lyase</fullName>
        <ecNumber evidence="7">4.1.3.25</ecNumber>
    </submittedName>
</protein>
<sequence>MIRTRSWLFTPGSTPTRFHKAREVGADVMLLDLEDAVSPDGKAAARRATLEFLSTPGHHRIGRALRINGLDTVHGLADLQSLLKLAPSLELDYIVLPKVESAGHVVILDRLLTAAGHRAQVLALVESAKGLIDIDAICGSSERLFGVMLGAADMAADLGGDTSTHAMSYARSRIVCACAAAGIAAIDSPFFAVDNDQALATELASVSAMGFVGKAAIHPSQVAPINATWTPGQQEVLWAQAVLDTNARGVGLVQGKMVDEAVARRARRILSRADPEAISQTQSTQNDS</sequence>
<evidence type="ECO:0000313" key="8">
    <source>
        <dbReference type="Proteomes" id="UP001234354"/>
    </source>
</evidence>
<dbReference type="AlphaFoldDB" id="A0AAW8GA61"/>
<evidence type="ECO:0000256" key="3">
    <source>
        <dbReference type="ARBA" id="ARBA00022842"/>
    </source>
</evidence>
<feature type="binding site" evidence="5">
    <location>
        <position position="126"/>
    </location>
    <ligand>
        <name>Mg(2+)</name>
        <dbReference type="ChEBI" id="CHEBI:18420"/>
    </ligand>
</feature>
<dbReference type="PANTHER" id="PTHR32308">
    <property type="entry name" value="LYASE BETA SUBUNIT, PUTATIVE (AFU_ORTHOLOGUE AFUA_4G13030)-RELATED"/>
    <property type="match status" value="1"/>
</dbReference>
<dbReference type="PANTHER" id="PTHR32308:SF0">
    <property type="entry name" value="HPCH_HPAI ALDOLASE_CITRATE LYASE DOMAIN-CONTAINING PROTEIN"/>
    <property type="match status" value="1"/>
</dbReference>
<evidence type="ECO:0000256" key="4">
    <source>
        <dbReference type="PIRSR" id="PIRSR015582-1"/>
    </source>
</evidence>
<dbReference type="RefSeq" id="WP_306992007.1">
    <property type="nucleotide sequence ID" value="NZ_JAUTBB010000001.1"/>
</dbReference>
<organism evidence="7 8">
    <name type="scientific">Pseudoxanthomonas winnipegensis</name>
    <dbReference type="NCBI Taxonomy" id="2480810"/>
    <lineage>
        <taxon>Bacteria</taxon>
        <taxon>Pseudomonadati</taxon>
        <taxon>Pseudomonadota</taxon>
        <taxon>Gammaproteobacteria</taxon>
        <taxon>Lysobacterales</taxon>
        <taxon>Lysobacteraceae</taxon>
        <taxon>Pseudoxanthomonas</taxon>
    </lineage>
</organism>
<dbReference type="EC" id="4.1.3.25" evidence="7"/>
<feature type="domain" description="HpcH/HpaI aldolase/citrate lyase" evidence="6">
    <location>
        <begin position="5"/>
        <end position="219"/>
    </location>
</feature>
<dbReference type="SUPFAM" id="SSF51621">
    <property type="entry name" value="Phosphoenolpyruvate/pyruvate domain"/>
    <property type="match status" value="1"/>
</dbReference>
<feature type="binding site" evidence="4">
    <location>
        <position position="66"/>
    </location>
    <ligand>
        <name>substrate</name>
    </ligand>
</feature>
<evidence type="ECO:0000313" key="7">
    <source>
        <dbReference type="EMBL" id="MDQ1119083.1"/>
    </source>
</evidence>
<dbReference type="Gene3D" id="3.20.20.60">
    <property type="entry name" value="Phosphoenolpyruvate-binding domains"/>
    <property type="match status" value="1"/>
</dbReference>
<dbReference type="InterPro" id="IPR011206">
    <property type="entry name" value="Citrate_lyase_beta/mcl1/mcl2"/>
</dbReference>
<evidence type="ECO:0000259" key="6">
    <source>
        <dbReference type="Pfam" id="PF03328"/>
    </source>
</evidence>
<comment type="caution">
    <text evidence="7">The sequence shown here is derived from an EMBL/GenBank/DDBJ whole genome shotgun (WGS) entry which is preliminary data.</text>
</comment>
<dbReference type="InterPro" id="IPR040442">
    <property type="entry name" value="Pyrv_kinase-like_dom_sf"/>
</dbReference>
<name>A0AAW8GA61_9GAMM</name>
<dbReference type="Pfam" id="PF03328">
    <property type="entry name" value="HpcH_HpaI"/>
    <property type="match status" value="1"/>
</dbReference>
<feature type="binding site" evidence="5">
    <location>
        <position position="153"/>
    </location>
    <ligand>
        <name>Mg(2+)</name>
        <dbReference type="ChEBI" id="CHEBI:18420"/>
    </ligand>
</feature>
<dbReference type="EMBL" id="JAUTBB010000001">
    <property type="protein sequence ID" value="MDQ1119083.1"/>
    <property type="molecule type" value="Genomic_DNA"/>
</dbReference>
<keyword evidence="3 5" id="KW-0460">Magnesium</keyword>